<evidence type="ECO:0000256" key="1">
    <source>
        <dbReference type="ARBA" id="ARBA00022741"/>
    </source>
</evidence>
<dbReference type="Proteomes" id="UP001382935">
    <property type="component" value="Chromosome"/>
</dbReference>
<gene>
    <name evidence="3" type="ORF">V6R86_05440</name>
</gene>
<name>A0ABZ2FZ82_9SPHN</name>
<evidence type="ECO:0008006" key="5">
    <source>
        <dbReference type="Google" id="ProtNLM"/>
    </source>
</evidence>
<dbReference type="PANTHER" id="PTHR43384:SF6">
    <property type="entry name" value="SEPTUM SITE-DETERMINING PROTEIN MIND HOMOLOG, CHLOROPLASTIC"/>
    <property type="match status" value="1"/>
</dbReference>
<accession>A0ABZ2FZ82</accession>
<reference evidence="3 4" key="1">
    <citation type="submission" date="2024-02" db="EMBL/GenBank/DDBJ databases">
        <title>Full genome sequence of Sphingomonas kaistensis.</title>
        <authorList>
            <person name="Poletto B.L."/>
            <person name="Silva G."/>
            <person name="Galante D."/>
            <person name="Campos K.R."/>
            <person name="Santos M.B.N."/>
            <person name="Sacchi C.T."/>
        </authorList>
    </citation>
    <scope>NUCLEOTIDE SEQUENCE [LARGE SCALE GENOMIC DNA]</scope>
    <source>
        <strain evidence="3 4">MA4R</strain>
    </source>
</reference>
<dbReference type="InterPro" id="IPR050625">
    <property type="entry name" value="ParA/MinD_ATPase"/>
</dbReference>
<organism evidence="3 4">
    <name type="scientific">Sphingomonas kaistensis</name>
    <dbReference type="NCBI Taxonomy" id="298708"/>
    <lineage>
        <taxon>Bacteria</taxon>
        <taxon>Pseudomonadati</taxon>
        <taxon>Pseudomonadota</taxon>
        <taxon>Alphaproteobacteria</taxon>
        <taxon>Sphingomonadales</taxon>
        <taxon>Sphingomonadaceae</taxon>
        <taxon>Sphingomonas</taxon>
    </lineage>
</organism>
<keyword evidence="1" id="KW-0547">Nucleotide-binding</keyword>
<evidence type="ECO:0000313" key="3">
    <source>
        <dbReference type="EMBL" id="WWM70137.1"/>
    </source>
</evidence>
<sequence length="401" mass="42758">MTVMNQQETVRAWRLQGREAEVHLYLSAAEGDVGALLGARVLGLPLALSIVPVSDWIDAADLNRAAVAVVQVNADSPASLKRFERLVATAGDTPVIAAAFEPPLALVRSLLRSGAHDVLPLPLSLGDLEASLAPLAAQVQQKDVQSLAGSSRLITFCKARGGSGATAIASQLACRFAAREAAAGRHACLIDLDVQFGDVAFQLGLNPKFSLTDAIGAGARLDGELLRSIATPHPSGLAVLSAPEEMLPLEALNNDQILGVVERAQRAYDTVFVDLPANWTHWSLSLAARSDLILMIADLSVVGLRQARRQLDLLHEQDLGDVPLEIVINRYEKSLFGSVKQADVTKVLNRDARFTVANDPATVTGAIERGVTVDEIKRKSAFGSDLDRLDKALVSLLGLER</sequence>
<dbReference type="SUPFAM" id="SSF52540">
    <property type="entry name" value="P-loop containing nucleoside triphosphate hydrolases"/>
    <property type="match status" value="1"/>
</dbReference>
<evidence type="ECO:0000256" key="2">
    <source>
        <dbReference type="ARBA" id="ARBA00022840"/>
    </source>
</evidence>
<dbReference type="EMBL" id="CP145607">
    <property type="protein sequence ID" value="WWM70137.1"/>
    <property type="molecule type" value="Genomic_DNA"/>
</dbReference>
<keyword evidence="2" id="KW-0067">ATP-binding</keyword>
<dbReference type="InterPro" id="IPR027417">
    <property type="entry name" value="P-loop_NTPase"/>
</dbReference>
<dbReference type="RefSeq" id="WP_338502754.1">
    <property type="nucleotide sequence ID" value="NZ_CP145607.1"/>
</dbReference>
<dbReference type="PANTHER" id="PTHR43384">
    <property type="entry name" value="SEPTUM SITE-DETERMINING PROTEIN MIND HOMOLOG, CHLOROPLASTIC-RELATED"/>
    <property type="match status" value="1"/>
</dbReference>
<keyword evidence="4" id="KW-1185">Reference proteome</keyword>
<protein>
    <recommendedName>
        <fullName evidence="5">AAA domain-containing protein</fullName>
    </recommendedName>
</protein>
<dbReference type="Gene3D" id="3.40.50.300">
    <property type="entry name" value="P-loop containing nucleotide triphosphate hydrolases"/>
    <property type="match status" value="1"/>
</dbReference>
<proteinExistence type="predicted"/>
<evidence type="ECO:0000313" key="4">
    <source>
        <dbReference type="Proteomes" id="UP001382935"/>
    </source>
</evidence>